<evidence type="ECO:0000313" key="3">
    <source>
        <dbReference type="Proteomes" id="UP000026915"/>
    </source>
</evidence>
<organism evidence="2 3">
    <name type="scientific">Theobroma cacao</name>
    <name type="common">Cacao</name>
    <name type="synonym">Cocoa</name>
    <dbReference type="NCBI Taxonomy" id="3641"/>
    <lineage>
        <taxon>Eukaryota</taxon>
        <taxon>Viridiplantae</taxon>
        <taxon>Streptophyta</taxon>
        <taxon>Embryophyta</taxon>
        <taxon>Tracheophyta</taxon>
        <taxon>Spermatophyta</taxon>
        <taxon>Magnoliopsida</taxon>
        <taxon>eudicotyledons</taxon>
        <taxon>Gunneridae</taxon>
        <taxon>Pentapetalae</taxon>
        <taxon>rosids</taxon>
        <taxon>malvids</taxon>
        <taxon>Malvales</taxon>
        <taxon>Malvaceae</taxon>
        <taxon>Byttnerioideae</taxon>
        <taxon>Theobroma</taxon>
    </lineage>
</organism>
<feature type="compositionally biased region" description="Polar residues" evidence="1">
    <location>
        <begin position="11"/>
        <end position="20"/>
    </location>
</feature>
<dbReference type="Gramene" id="EOY08587">
    <property type="protein sequence ID" value="EOY08587"/>
    <property type="gene ID" value="TCM_023306"/>
</dbReference>
<dbReference type="EMBL" id="CM001883">
    <property type="protein sequence ID" value="EOY08587.1"/>
    <property type="molecule type" value="Genomic_DNA"/>
</dbReference>
<dbReference type="AlphaFoldDB" id="A0A061EW00"/>
<keyword evidence="3" id="KW-1185">Reference proteome</keyword>
<evidence type="ECO:0000313" key="2">
    <source>
        <dbReference type="EMBL" id="EOY08587.1"/>
    </source>
</evidence>
<gene>
    <name evidence="2" type="ORF">TCM_023306</name>
</gene>
<accession>A0A061EW00</accession>
<evidence type="ECO:0000256" key="1">
    <source>
        <dbReference type="SAM" id="MobiDB-lite"/>
    </source>
</evidence>
<name>A0A061EW00_THECC</name>
<feature type="region of interest" description="Disordered" evidence="1">
    <location>
        <begin position="1"/>
        <end position="23"/>
    </location>
</feature>
<reference evidence="2 3" key="1">
    <citation type="journal article" date="2013" name="Genome Biol.">
        <title>The genome sequence of the most widely cultivated cacao type and its use to identify candidate genes regulating pod color.</title>
        <authorList>
            <person name="Motamayor J.C."/>
            <person name="Mockaitis K."/>
            <person name="Schmutz J."/>
            <person name="Haiminen N."/>
            <person name="Iii D.L."/>
            <person name="Cornejo O."/>
            <person name="Findley S.D."/>
            <person name="Zheng P."/>
            <person name="Utro F."/>
            <person name="Royaert S."/>
            <person name="Saski C."/>
            <person name="Jenkins J."/>
            <person name="Podicheti R."/>
            <person name="Zhao M."/>
            <person name="Scheffler B.E."/>
            <person name="Stack J.C."/>
            <person name="Feltus F.A."/>
            <person name="Mustiga G.M."/>
            <person name="Amores F."/>
            <person name="Phillips W."/>
            <person name="Marelli J.P."/>
            <person name="May G.D."/>
            <person name="Shapiro H."/>
            <person name="Ma J."/>
            <person name="Bustamante C.D."/>
            <person name="Schnell R.J."/>
            <person name="Main D."/>
            <person name="Gilbert D."/>
            <person name="Parida L."/>
            <person name="Kuhn D.N."/>
        </authorList>
    </citation>
    <scope>NUCLEOTIDE SEQUENCE [LARGE SCALE GENOMIC DNA]</scope>
    <source>
        <strain evidence="3">cv. Matina 1-6</strain>
    </source>
</reference>
<dbReference type="Proteomes" id="UP000026915">
    <property type="component" value="Chromosome 5"/>
</dbReference>
<dbReference type="HOGENOM" id="CLU_2517147_0_0_1"/>
<dbReference type="InParanoid" id="A0A061EW00"/>
<proteinExistence type="predicted"/>
<sequence>MQISKEFGSSIPEQNQTSQGVRRKMGMINTKIIRFGLLLETVQMENGHRGDQLKEKKRTRISGEVISCHCKANASVMVQDLSCDK</sequence>
<protein>
    <submittedName>
        <fullName evidence="2">Uncharacterized protein</fullName>
    </submittedName>
</protein>